<dbReference type="STRING" id="282683.SAMN04488105_101170"/>
<evidence type="ECO:0000313" key="2">
    <source>
        <dbReference type="EMBL" id="SDE14547.1"/>
    </source>
</evidence>
<proteinExistence type="predicted"/>
<accession>A0A1G7AJ92</accession>
<dbReference type="RefSeq" id="WP_089954283.1">
    <property type="nucleotide sequence ID" value="NZ_FNAV01000001.1"/>
</dbReference>
<dbReference type="Gene3D" id="2.150.10.10">
    <property type="entry name" value="Serralysin-like metalloprotease, C-terminal"/>
    <property type="match status" value="1"/>
</dbReference>
<feature type="region of interest" description="Disordered" evidence="1">
    <location>
        <begin position="1"/>
        <end position="59"/>
    </location>
</feature>
<feature type="compositionally biased region" description="Gly residues" evidence="1">
    <location>
        <begin position="31"/>
        <end position="52"/>
    </location>
</feature>
<evidence type="ECO:0008006" key="4">
    <source>
        <dbReference type="Google" id="ProtNLM"/>
    </source>
</evidence>
<evidence type="ECO:0000313" key="3">
    <source>
        <dbReference type="Proteomes" id="UP000198994"/>
    </source>
</evidence>
<protein>
    <recommendedName>
        <fullName evidence="4">Hemolysin-type calcium-binding repeat-containing protein</fullName>
    </recommendedName>
</protein>
<dbReference type="InterPro" id="IPR011049">
    <property type="entry name" value="Serralysin-like_metalloprot_C"/>
</dbReference>
<keyword evidence="3" id="KW-1185">Reference proteome</keyword>
<gene>
    <name evidence="2" type="ORF">SAMN04488105_101170</name>
</gene>
<evidence type="ECO:0000256" key="1">
    <source>
        <dbReference type="SAM" id="MobiDB-lite"/>
    </source>
</evidence>
<feature type="region of interest" description="Disordered" evidence="1">
    <location>
        <begin position="72"/>
        <end position="92"/>
    </location>
</feature>
<dbReference type="EMBL" id="FNAV01000001">
    <property type="protein sequence ID" value="SDE14547.1"/>
    <property type="molecule type" value="Genomic_DNA"/>
</dbReference>
<sequence>MRIRDTGFENLTGPAQGDMLAGDAGDNVTDGGAGNGTLTGGGGEDNLPGGTGDDNPLNGAEVEIADSFDVPEITDVAGPDPAVTQQDPGASRVTEAAEGMCKAPPVARFGPSVPGGTLG</sequence>
<name>A0A1G7AJ92_9RHOB</name>
<dbReference type="SUPFAM" id="SSF51120">
    <property type="entry name" value="beta-Roll"/>
    <property type="match status" value="1"/>
</dbReference>
<reference evidence="3" key="1">
    <citation type="submission" date="2016-10" db="EMBL/GenBank/DDBJ databases">
        <authorList>
            <person name="Varghese N."/>
            <person name="Submissions S."/>
        </authorList>
    </citation>
    <scope>NUCLEOTIDE SEQUENCE [LARGE SCALE GENOMIC DNA]</scope>
    <source>
        <strain evidence="3">DSM 10146</strain>
    </source>
</reference>
<organism evidence="2 3">
    <name type="scientific">Salipiger thiooxidans</name>
    <dbReference type="NCBI Taxonomy" id="282683"/>
    <lineage>
        <taxon>Bacteria</taxon>
        <taxon>Pseudomonadati</taxon>
        <taxon>Pseudomonadota</taxon>
        <taxon>Alphaproteobacteria</taxon>
        <taxon>Rhodobacterales</taxon>
        <taxon>Roseobacteraceae</taxon>
        <taxon>Salipiger</taxon>
    </lineage>
</organism>
<dbReference type="AlphaFoldDB" id="A0A1G7AJ92"/>
<dbReference type="PRINTS" id="PR00313">
    <property type="entry name" value="CABNDNGRPT"/>
</dbReference>
<dbReference type="Proteomes" id="UP000198994">
    <property type="component" value="Unassembled WGS sequence"/>
</dbReference>